<dbReference type="InterPro" id="IPR015421">
    <property type="entry name" value="PyrdxlP-dep_Trfase_major"/>
</dbReference>
<reference evidence="2 3" key="1">
    <citation type="submission" date="2019-03" db="EMBL/GenBank/DDBJ databases">
        <title>First draft genome of Liparis tanakae, snailfish: a comprehensive survey of snailfish specific genes.</title>
        <authorList>
            <person name="Kim W."/>
            <person name="Song I."/>
            <person name="Jeong J.-H."/>
            <person name="Kim D."/>
            <person name="Kim S."/>
            <person name="Ryu S."/>
            <person name="Song J.Y."/>
            <person name="Lee S.K."/>
        </authorList>
    </citation>
    <scope>NUCLEOTIDE SEQUENCE [LARGE SCALE GENOMIC DNA]</scope>
    <source>
        <tissue evidence="2">Muscle</tissue>
    </source>
</reference>
<dbReference type="Proteomes" id="UP000314294">
    <property type="component" value="Unassembled WGS sequence"/>
</dbReference>
<dbReference type="SUPFAM" id="SSF53383">
    <property type="entry name" value="PLP-dependent transferases"/>
    <property type="match status" value="1"/>
</dbReference>
<dbReference type="GO" id="GO:0043545">
    <property type="term" value="P:molybdopterin cofactor metabolic process"/>
    <property type="evidence" value="ECO:0007669"/>
    <property type="project" value="TreeGrafter"/>
</dbReference>
<dbReference type="AlphaFoldDB" id="A0A4Z2FV55"/>
<evidence type="ECO:0000313" key="3">
    <source>
        <dbReference type="Proteomes" id="UP000314294"/>
    </source>
</evidence>
<sequence length="308" mass="33425">MDFRSLCSFESFRSSWSRYGYEGDLQAEVERQNLYGNPHSHHPSSRLTQDTVDRVRFRVLQHFNAPPDEYSVIFTSGCTAALRLVAESFPWRPAAEGEAGSVFGHLTDSHTSVVGIRGPACARGAVALPVSPQEVEGRARRPAGGEGAAAGRTPHLFSYPAQSNFSGRKYPLGFVRGIQARRLYPACDHAGRWLVLLDAACLVGCSPLDLRDCPADFVPISFHKMFGFPTGLGALLVRNDAAAMLTKSYFGGGSAAAYLSGEDYYVPAASVSDRFEDGTVSFLDVIAVNHGFEALHRITGTRTTLITE</sequence>
<dbReference type="Gene3D" id="3.40.640.10">
    <property type="entry name" value="Type I PLP-dependent aspartate aminotransferase-like (Major domain)"/>
    <property type="match status" value="1"/>
</dbReference>
<proteinExistence type="predicted"/>
<dbReference type="InterPro" id="IPR015424">
    <property type="entry name" value="PyrdxlP-dep_Trfase"/>
</dbReference>
<dbReference type="PANTHER" id="PTHR14237:SF80">
    <property type="entry name" value="MOLYBDENUM COFACTOR SULFURASE"/>
    <property type="match status" value="1"/>
</dbReference>
<feature type="domain" description="Aminotransferase class V" evidence="1">
    <location>
        <begin position="32"/>
        <end position="298"/>
    </location>
</feature>
<evidence type="ECO:0000259" key="1">
    <source>
        <dbReference type="Pfam" id="PF00266"/>
    </source>
</evidence>
<dbReference type="EMBL" id="SRLO01000896">
    <property type="protein sequence ID" value="TNN44554.1"/>
    <property type="molecule type" value="Genomic_DNA"/>
</dbReference>
<accession>A0A4Z2FV55</accession>
<dbReference type="GO" id="GO:0008265">
    <property type="term" value="F:molybdenum cofactor sulfurtransferase activity"/>
    <property type="evidence" value="ECO:0007669"/>
    <property type="project" value="TreeGrafter"/>
</dbReference>
<protein>
    <submittedName>
        <fullName evidence="2">Molybdenum cofactor sulfurase</fullName>
    </submittedName>
</protein>
<evidence type="ECO:0000313" key="2">
    <source>
        <dbReference type="EMBL" id="TNN44554.1"/>
    </source>
</evidence>
<gene>
    <name evidence="2" type="primary">mocos_0</name>
    <name evidence="2" type="ORF">EYF80_045228</name>
</gene>
<keyword evidence="3" id="KW-1185">Reference proteome</keyword>
<dbReference type="PANTHER" id="PTHR14237">
    <property type="entry name" value="MOLYBDOPTERIN COFACTOR SULFURASE MOSC"/>
    <property type="match status" value="1"/>
</dbReference>
<dbReference type="InterPro" id="IPR000192">
    <property type="entry name" value="Aminotrans_V_dom"/>
</dbReference>
<comment type="caution">
    <text evidence="2">The sequence shown here is derived from an EMBL/GenBank/DDBJ whole genome shotgun (WGS) entry which is preliminary data.</text>
</comment>
<dbReference type="OrthoDB" id="420046at2759"/>
<organism evidence="2 3">
    <name type="scientific">Liparis tanakae</name>
    <name type="common">Tanaka's snailfish</name>
    <dbReference type="NCBI Taxonomy" id="230148"/>
    <lineage>
        <taxon>Eukaryota</taxon>
        <taxon>Metazoa</taxon>
        <taxon>Chordata</taxon>
        <taxon>Craniata</taxon>
        <taxon>Vertebrata</taxon>
        <taxon>Euteleostomi</taxon>
        <taxon>Actinopterygii</taxon>
        <taxon>Neopterygii</taxon>
        <taxon>Teleostei</taxon>
        <taxon>Neoteleostei</taxon>
        <taxon>Acanthomorphata</taxon>
        <taxon>Eupercaria</taxon>
        <taxon>Perciformes</taxon>
        <taxon>Cottioidei</taxon>
        <taxon>Cottales</taxon>
        <taxon>Liparidae</taxon>
        <taxon>Liparis</taxon>
    </lineage>
</organism>
<dbReference type="Pfam" id="PF00266">
    <property type="entry name" value="Aminotran_5"/>
    <property type="match status" value="1"/>
</dbReference>
<name>A0A4Z2FV55_9TELE</name>